<keyword evidence="2" id="KW-1185">Reference proteome</keyword>
<name>A0A822YIL2_NELNU</name>
<accession>A0A822YIL2</accession>
<protein>
    <submittedName>
        <fullName evidence="1">Uncharacterized protein</fullName>
    </submittedName>
</protein>
<comment type="caution">
    <text evidence="1">The sequence shown here is derived from an EMBL/GenBank/DDBJ whole genome shotgun (WGS) entry which is preliminary data.</text>
</comment>
<evidence type="ECO:0000313" key="1">
    <source>
        <dbReference type="EMBL" id="DAD32420.1"/>
    </source>
</evidence>
<sequence>MTTGPQPSTVQQINFYNEEFQISSCSLNSELLDI</sequence>
<dbReference type="AlphaFoldDB" id="A0A822YIL2"/>
<dbReference type="EMBL" id="DUZY01000003">
    <property type="protein sequence ID" value="DAD32420.1"/>
    <property type="molecule type" value="Genomic_DNA"/>
</dbReference>
<gene>
    <name evidence="1" type="ORF">HUJ06_011271</name>
</gene>
<reference evidence="1 2" key="1">
    <citation type="journal article" date="2020" name="Mol. Biol. Evol.">
        <title>Distinct Expression and Methylation Patterns for Genes with Different Fates following a Single Whole-Genome Duplication in Flowering Plants.</title>
        <authorList>
            <person name="Shi T."/>
            <person name="Rahmani R.S."/>
            <person name="Gugger P.F."/>
            <person name="Wang M."/>
            <person name="Li H."/>
            <person name="Zhang Y."/>
            <person name="Li Z."/>
            <person name="Wang Q."/>
            <person name="Van de Peer Y."/>
            <person name="Marchal K."/>
            <person name="Chen J."/>
        </authorList>
    </citation>
    <scope>NUCLEOTIDE SEQUENCE [LARGE SCALE GENOMIC DNA]</scope>
    <source>
        <tissue evidence="1">Leaf</tissue>
    </source>
</reference>
<proteinExistence type="predicted"/>
<evidence type="ECO:0000313" key="2">
    <source>
        <dbReference type="Proteomes" id="UP000607653"/>
    </source>
</evidence>
<dbReference type="Proteomes" id="UP000607653">
    <property type="component" value="Unassembled WGS sequence"/>
</dbReference>
<organism evidence="1 2">
    <name type="scientific">Nelumbo nucifera</name>
    <name type="common">Sacred lotus</name>
    <dbReference type="NCBI Taxonomy" id="4432"/>
    <lineage>
        <taxon>Eukaryota</taxon>
        <taxon>Viridiplantae</taxon>
        <taxon>Streptophyta</taxon>
        <taxon>Embryophyta</taxon>
        <taxon>Tracheophyta</taxon>
        <taxon>Spermatophyta</taxon>
        <taxon>Magnoliopsida</taxon>
        <taxon>Proteales</taxon>
        <taxon>Nelumbonaceae</taxon>
        <taxon>Nelumbo</taxon>
    </lineage>
</organism>